<keyword evidence="11" id="KW-0966">Cell projection</keyword>
<keyword evidence="4 10" id="KW-1003">Cell membrane</keyword>
<evidence type="ECO:0000256" key="5">
    <source>
        <dbReference type="ARBA" id="ARBA00022500"/>
    </source>
</evidence>
<dbReference type="GO" id="GO:0071978">
    <property type="term" value="P:bacterial-type flagellum-dependent swarming motility"/>
    <property type="evidence" value="ECO:0007669"/>
    <property type="project" value="TreeGrafter"/>
</dbReference>
<comment type="caution">
    <text evidence="11">The sequence shown here is derived from an EMBL/GenBank/DDBJ whole genome shotgun (WGS) entry which is preliminary data.</text>
</comment>
<accession>A0A420VBS8</accession>
<dbReference type="PANTHER" id="PTHR35091">
    <property type="entry name" value="FLAGELLAR PROTEIN FLIL"/>
    <property type="match status" value="1"/>
</dbReference>
<keyword evidence="7 10" id="KW-0283">Flagellar rotation</keyword>
<evidence type="ECO:0000256" key="10">
    <source>
        <dbReference type="RuleBase" id="RU364125"/>
    </source>
</evidence>
<evidence type="ECO:0000256" key="4">
    <source>
        <dbReference type="ARBA" id="ARBA00022475"/>
    </source>
</evidence>
<evidence type="ECO:0000256" key="3">
    <source>
        <dbReference type="ARBA" id="ARBA00008281"/>
    </source>
</evidence>
<keyword evidence="8 10" id="KW-1133">Transmembrane helix</keyword>
<evidence type="ECO:0000256" key="8">
    <source>
        <dbReference type="ARBA" id="ARBA00022989"/>
    </source>
</evidence>
<proteinExistence type="inferred from homology"/>
<evidence type="ECO:0000256" key="1">
    <source>
        <dbReference type="ARBA" id="ARBA00002254"/>
    </source>
</evidence>
<evidence type="ECO:0000256" key="7">
    <source>
        <dbReference type="ARBA" id="ARBA00022779"/>
    </source>
</evidence>
<dbReference type="Proteomes" id="UP000286235">
    <property type="component" value="Unassembled WGS sequence"/>
</dbReference>
<sequence>MTLKNRSTAILVFALITVIVAAGVYIYFLKQSDEADAKISADDLLKRTLEIPEMTTNLKNEHYIRVSFKIQTDDEKTKEELEKRDYQVKNVIIKLLSGTDAKDLQGTQGKIQLENQLKEKLNELAKPGSVEQVYITSILIQ</sequence>
<keyword evidence="6 10" id="KW-0812">Transmembrane</keyword>
<evidence type="ECO:0000313" key="11">
    <source>
        <dbReference type="EMBL" id="RKO60948.1"/>
    </source>
</evidence>
<dbReference type="GO" id="GO:0009425">
    <property type="term" value="C:bacterial-type flagellum basal body"/>
    <property type="evidence" value="ECO:0007669"/>
    <property type="project" value="InterPro"/>
</dbReference>
<evidence type="ECO:0000256" key="9">
    <source>
        <dbReference type="ARBA" id="ARBA00023136"/>
    </source>
</evidence>
<feature type="transmembrane region" description="Helical" evidence="10">
    <location>
        <begin position="7"/>
        <end position="28"/>
    </location>
</feature>
<evidence type="ECO:0000313" key="12">
    <source>
        <dbReference type="Proteomes" id="UP000286235"/>
    </source>
</evidence>
<dbReference type="PANTHER" id="PTHR35091:SF2">
    <property type="entry name" value="FLAGELLAR PROTEIN FLIL"/>
    <property type="match status" value="1"/>
</dbReference>
<gene>
    <name evidence="11" type="ORF">Cdeb_02109</name>
</gene>
<dbReference type="EMBL" id="AZRV01000048">
    <property type="protein sequence ID" value="RKO60948.1"/>
    <property type="molecule type" value="Genomic_DNA"/>
</dbReference>
<dbReference type="GO" id="GO:0005886">
    <property type="term" value="C:plasma membrane"/>
    <property type="evidence" value="ECO:0007669"/>
    <property type="project" value="UniProtKB-SubCell"/>
</dbReference>
<organism evidence="11 12">
    <name type="scientific">Caldibacillus debilis GB1</name>
    <dbReference type="NCBI Taxonomy" id="1339248"/>
    <lineage>
        <taxon>Bacteria</taxon>
        <taxon>Bacillati</taxon>
        <taxon>Bacillota</taxon>
        <taxon>Bacilli</taxon>
        <taxon>Bacillales</taxon>
        <taxon>Bacillaceae</taxon>
        <taxon>Caldibacillus</taxon>
    </lineage>
</organism>
<dbReference type="GO" id="GO:0006935">
    <property type="term" value="P:chemotaxis"/>
    <property type="evidence" value="ECO:0007669"/>
    <property type="project" value="UniProtKB-KW"/>
</dbReference>
<reference evidence="11 12" key="1">
    <citation type="submission" date="2013-12" db="EMBL/GenBank/DDBJ databases">
        <title>Genome and proteome characterization of Caldibacillus debilis GB1 derived from a cellulolytic aero-tolerant co-culture.</title>
        <authorList>
            <person name="Wushke S.T."/>
            <person name="Zhang X."/>
            <person name="Fristensky B."/>
            <person name="Wilkins J.A."/>
            <person name="Levin D.B."/>
            <person name="Sparling R."/>
        </authorList>
    </citation>
    <scope>NUCLEOTIDE SEQUENCE [LARGE SCALE GENOMIC DNA]</scope>
    <source>
        <strain evidence="11 12">GB1</strain>
    </source>
</reference>
<dbReference type="NCBIfam" id="NF005826">
    <property type="entry name" value="PRK07718.1"/>
    <property type="match status" value="1"/>
</dbReference>
<comment type="similarity">
    <text evidence="3 10">Belongs to the FliL family.</text>
</comment>
<evidence type="ECO:0000256" key="6">
    <source>
        <dbReference type="ARBA" id="ARBA00022692"/>
    </source>
</evidence>
<keyword evidence="9 10" id="KW-0472">Membrane</keyword>
<keyword evidence="11" id="KW-0969">Cilium</keyword>
<comment type="subcellular location">
    <subcellularLocation>
        <location evidence="2">Cell membrane</location>
        <topology evidence="2">Single-pass membrane protein</topology>
    </subcellularLocation>
</comment>
<dbReference type="InterPro" id="IPR005503">
    <property type="entry name" value="FliL"/>
</dbReference>
<protein>
    <recommendedName>
        <fullName evidence="10">Flagellar protein FliL</fullName>
    </recommendedName>
</protein>
<comment type="function">
    <text evidence="1 10">Controls the rotational direction of flagella during chemotaxis.</text>
</comment>
<dbReference type="Pfam" id="PF03748">
    <property type="entry name" value="FliL"/>
    <property type="match status" value="1"/>
</dbReference>
<evidence type="ECO:0000256" key="2">
    <source>
        <dbReference type="ARBA" id="ARBA00004162"/>
    </source>
</evidence>
<name>A0A420VBS8_9BACI</name>
<dbReference type="AlphaFoldDB" id="A0A420VBS8"/>
<keyword evidence="5 10" id="KW-0145">Chemotaxis</keyword>
<keyword evidence="12" id="KW-1185">Reference proteome</keyword>
<keyword evidence="11" id="KW-0282">Flagellum</keyword>